<dbReference type="EMBL" id="JBFNXX010000004">
    <property type="protein sequence ID" value="MEW9919238.1"/>
    <property type="molecule type" value="Genomic_DNA"/>
</dbReference>
<accession>A0ABV3RJT0</accession>
<dbReference type="SMART" id="SM00387">
    <property type="entry name" value="HATPase_c"/>
    <property type="match status" value="1"/>
</dbReference>
<evidence type="ECO:0000259" key="7">
    <source>
        <dbReference type="PROSITE" id="PS50109"/>
    </source>
</evidence>
<dbReference type="Pfam" id="PF02518">
    <property type="entry name" value="HATPase_c"/>
    <property type="match status" value="1"/>
</dbReference>
<keyword evidence="6" id="KW-0902">Two-component regulatory system</keyword>
<dbReference type="EC" id="2.7.13.3" evidence="2"/>
<dbReference type="PRINTS" id="PR00344">
    <property type="entry name" value="BCTRLSENSOR"/>
</dbReference>
<dbReference type="InterPro" id="IPR035965">
    <property type="entry name" value="PAS-like_dom_sf"/>
</dbReference>
<keyword evidence="4" id="KW-0808">Transferase</keyword>
<dbReference type="InterPro" id="IPR004358">
    <property type="entry name" value="Sig_transdc_His_kin-like_C"/>
</dbReference>
<comment type="catalytic activity">
    <reaction evidence="1">
        <text>ATP + protein L-histidine = ADP + protein N-phospho-L-histidine.</text>
        <dbReference type="EC" id="2.7.13.3"/>
    </reaction>
</comment>
<dbReference type="PANTHER" id="PTHR43711:SF31">
    <property type="entry name" value="HISTIDINE KINASE"/>
    <property type="match status" value="1"/>
</dbReference>
<protein>
    <recommendedName>
        <fullName evidence="2">histidine kinase</fullName>
        <ecNumber evidence="2">2.7.13.3</ecNumber>
    </recommendedName>
</protein>
<dbReference type="Gene3D" id="1.10.287.130">
    <property type="match status" value="1"/>
</dbReference>
<dbReference type="GO" id="GO:0005524">
    <property type="term" value="F:ATP binding"/>
    <property type="evidence" value="ECO:0007669"/>
    <property type="project" value="UniProtKB-KW"/>
</dbReference>
<keyword evidence="10" id="KW-0067">ATP-binding</keyword>
<dbReference type="SMART" id="SM00388">
    <property type="entry name" value="HisKA"/>
    <property type="match status" value="1"/>
</dbReference>
<keyword evidence="11" id="KW-1185">Reference proteome</keyword>
<reference evidence="10 11" key="1">
    <citation type="submission" date="2024-07" db="EMBL/GenBank/DDBJ databases">
        <title>Marimonas sp.nov., isolated from tidal-flat sediment.</title>
        <authorList>
            <person name="Jayan J.N."/>
            <person name="Lee S.S."/>
        </authorList>
    </citation>
    <scope>NUCLEOTIDE SEQUENCE [LARGE SCALE GENOMIC DNA]</scope>
    <source>
        <strain evidence="10 11">MJW-29</strain>
    </source>
</reference>
<feature type="domain" description="PAS" evidence="8">
    <location>
        <begin position="81"/>
        <end position="134"/>
    </location>
</feature>
<feature type="domain" description="Histidine kinase" evidence="7">
    <location>
        <begin position="310"/>
        <end position="529"/>
    </location>
</feature>
<dbReference type="Pfam" id="PF00512">
    <property type="entry name" value="HisKA"/>
    <property type="match status" value="1"/>
</dbReference>
<evidence type="ECO:0000313" key="11">
    <source>
        <dbReference type="Proteomes" id="UP001556098"/>
    </source>
</evidence>
<dbReference type="Pfam" id="PF13426">
    <property type="entry name" value="PAS_9"/>
    <property type="match status" value="1"/>
</dbReference>
<dbReference type="Proteomes" id="UP001556098">
    <property type="component" value="Unassembled WGS sequence"/>
</dbReference>
<dbReference type="InterPro" id="IPR013767">
    <property type="entry name" value="PAS_fold"/>
</dbReference>
<dbReference type="Pfam" id="PF00989">
    <property type="entry name" value="PAS"/>
    <property type="match status" value="1"/>
</dbReference>
<sequence>MKTQGAAVIAGGLLSGGWYLSAQALLSGTAAQIVPAAGAIALASITPLLLSKKATVKSISSENLSLSQRLIALDRHVMVNVVDSNNLLTEVNDQMVEITGYAREELIGKPVKMLYSDNDGHMLANQIRNHLVRGETWQGETPLRRADGRIIVTHTTVIPLFDEKGGWVGSISARTDITRMNKLMAEHETVEALDELRDDIWILDANTFRFTYMNKTALRRAGWSDLDISGKGIEDIRHLEHAQAILDACESLRESDESIGCVETELDGTPFYVTIKFLRVGNHADRFLILLNDMSERLLEERQKSDFISMVSHELRSPLTSIKGSMGLLLSKAAGELPDRALSLLEIAHRNADRLVLIINDILDLEKISTGRMEFEQRRVDLSGLVLETNAANHMLHQRFAIDVSVSGAETPIHVVTDPNRIIQVLTNLISNACKFSKPGGRVSISVEDQGEQVRVAVTDQGAGIPFEDHHKIFQRFADLKNSDRAVKGGTGLGLSICKAIVESLAGTIGFKTKEGVGTTFYFVLPKTARLGSDEQREDDLRVAS</sequence>
<dbReference type="SUPFAM" id="SSF47384">
    <property type="entry name" value="Homodimeric domain of signal transducing histidine kinase"/>
    <property type="match status" value="1"/>
</dbReference>
<keyword evidence="3" id="KW-0597">Phosphoprotein</keyword>
<name>A0ABV3RJT0_9RHOB</name>
<evidence type="ECO:0000256" key="5">
    <source>
        <dbReference type="ARBA" id="ARBA00022777"/>
    </source>
</evidence>
<dbReference type="CDD" id="cd00130">
    <property type="entry name" value="PAS"/>
    <property type="match status" value="2"/>
</dbReference>
<dbReference type="PROSITE" id="PS50109">
    <property type="entry name" value="HIS_KIN"/>
    <property type="match status" value="1"/>
</dbReference>
<evidence type="ECO:0000256" key="3">
    <source>
        <dbReference type="ARBA" id="ARBA00022553"/>
    </source>
</evidence>
<evidence type="ECO:0000256" key="1">
    <source>
        <dbReference type="ARBA" id="ARBA00000085"/>
    </source>
</evidence>
<dbReference type="PROSITE" id="PS50112">
    <property type="entry name" value="PAS"/>
    <property type="match status" value="2"/>
</dbReference>
<dbReference type="InterPro" id="IPR050736">
    <property type="entry name" value="Sensor_HK_Regulatory"/>
</dbReference>
<dbReference type="Gene3D" id="3.30.450.20">
    <property type="entry name" value="PAS domain"/>
    <property type="match status" value="2"/>
</dbReference>
<evidence type="ECO:0000259" key="9">
    <source>
        <dbReference type="PROSITE" id="PS50113"/>
    </source>
</evidence>
<evidence type="ECO:0000256" key="2">
    <source>
        <dbReference type="ARBA" id="ARBA00012438"/>
    </source>
</evidence>
<dbReference type="SUPFAM" id="SSF55785">
    <property type="entry name" value="PYP-like sensor domain (PAS domain)"/>
    <property type="match status" value="2"/>
</dbReference>
<dbReference type="InterPro" id="IPR036890">
    <property type="entry name" value="HATPase_C_sf"/>
</dbReference>
<evidence type="ECO:0000259" key="8">
    <source>
        <dbReference type="PROSITE" id="PS50112"/>
    </source>
</evidence>
<dbReference type="CDD" id="cd00082">
    <property type="entry name" value="HisKA"/>
    <property type="match status" value="1"/>
</dbReference>
<proteinExistence type="predicted"/>
<dbReference type="RefSeq" id="WP_367876944.1">
    <property type="nucleotide sequence ID" value="NZ_JBFNXX010000004.1"/>
</dbReference>
<dbReference type="InterPro" id="IPR005467">
    <property type="entry name" value="His_kinase_dom"/>
</dbReference>
<dbReference type="InterPro" id="IPR003594">
    <property type="entry name" value="HATPase_dom"/>
</dbReference>
<dbReference type="InterPro" id="IPR003661">
    <property type="entry name" value="HisK_dim/P_dom"/>
</dbReference>
<dbReference type="InterPro" id="IPR000700">
    <property type="entry name" value="PAS-assoc_C"/>
</dbReference>
<evidence type="ECO:0000313" key="10">
    <source>
        <dbReference type="EMBL" id="MEW9919238.1"/>
    </source>
</evidence>
<keyword evidence="5" id="KW-0418">Kinase</keyword>
<dbReference type="Gene3D" id="3.30.565.10">
    <property type="entry name" value="Histidine kinase-like ATPase, C-terminal domain"/>
    <property type="match status" value="1"/>
</dbReference>
<keyword evidence="10" id="KW-0547">Nucleotide-binding</keyword>
<dbReference type="NCBIfam" id="TIGR00229">
    <property type="entry name" value="sensory_box"/>
    <property type="match status" value="1"/>
</dbReference>
<organism evidence="10 11">
    <name type="scientific">Sulfitobacter sediminis</name>
    <dbReference type="NCBI Taxonomy" id="3234186"/>
    <lineage>
        <taxon>Bacteria</taxon>
        <taxon>Pseudomonadati</taxon>
        <taxon>Pseudomonadota</taxon>
        <taxon>Alphaproteobacteria</taxon>
        <taxon>Rhodobacterales</taxon>
        <taxon>Roseobacteraceae</taxon>
        <taxon>Sulfitobacter</taxon>
    </lineage>
</organism>
<dbReference type="SUPFAM" id="SSF55874">
    <property type="entry name" value="ATPase domain of HSP90 chaperone/DNA topoisomerase II/histidine kinase"/>
    <property type="match status" value="1"/>
</dbReference>
<dbReference type="InterPro" id="IPR036097">
    <property type="entry name" value="HisK_dim/P_sf"/>
</dbReference>
<gene>
    <name evidence="10" type="ORF">AB2B41_06465</name>
</gene>
<evidence type="ECO:0000256" key="6">
    <source>
        <dbReference type="ARBA" id="ARBA00023012"/>
    </source>
</evidence>
<dbReference type="PANTHER" id="PTHR43711">
    <property type="entry name" value="TWO-COMPONENT HISTIDINE KINASE"/>
    <property type="match status" value="1"/>
</dbReference>
<dbReference type="SMART" id="SM00091">
    <property type="entry name" value="PAS"/>
    <property type="match status" value="2"/>
</dbReference>
<comment type="caution">
    <text evidence="10">The sequence shown here is derived from an EMBL/GenBank/DDBJ whole genome shotgun (WGS) entry which is preliminary data.</text>
</comment>
<feature type="domain" description="PAC" evidence="9">
    <location>
        <begin position="137"/>
        <end position="189"/>
    </location>
</feature>
<feature type="domain" description="PAS" evidence="8">
    <location>
        <begin position="185"/>
        <end position="256"/>
    </location>
</feature>
<dbReference type="CDD" id="cd00075">
    <property type="entry name" value="HATPase"/>
    <property type="match status" value="1"/>
</dbReference>
<evidence type="ECO:0000256" key="4">
    <source>
        <dbReference type="ARBA" id="ARBA00022679"/>
    </source>
</evidence>
<dbReference type="InterPro" id="IPR000014">
    <property type="entry name" value="PAS"/>
</dbReference>
<dbReference type="PROSITE" id="PS50113">
    <property type="entry name" value="PAC"/>
    <property type="match status" value="1"/>
</dbReference>